<dbReference type="WBParaSite" id="ES5_v2.g22865.t1">
    <property type="protein sequence ID" value="ES5_v2.g22865.t1"/>
    <property type="gene ID" value="ES5_v2.g22865"/>
</dbReference>
<name>A0AC34FZL0_9BILA</name>
<evidence type="ECO:0000313" key="1">
    <source>
        <dbReference type="Proteomes" id="UP000887579"/>
    </source>
</evidence>
<protein>
    <submittedName>
        <fullName evidence="2">Uncharacterized protein</fullName>
    </submittedName>
</protein>
<proteinExistence type="predicted"/>
<accession>A0AC34FZL0</accession>
<reference evidence="2" key="1">
    <citation type="submission" date="2022-11" db="UniProtKB">
        <authorList>
            <consortium name="WormBaseParasite"/>
        </authorList>
    </citation>
    <scope>IDENTIFICATION</scope>
</reference>
<dbReference type="Proteomes" id="UP000887579">
    <property type="component" value="Unplaced"/>
</dbReference>
<organism evidence="1 2">
    <name type="scientific">Panagrolaimus sp. ES5</name>
    <dbReference type="NCBI Taxonomy" id="591445"/>
    <lineage>
        <taxon>Eukaryota</taxon>
        <taxon>Metazoa</taxon>
        <taxon>Ecdysozoa</taxon>
        <taxon>Nematoda</taxon>
        <taxon>Chromadorea</taxon>
        <taxon>Rhabditida</taxon>
        <taxon>Tylenchina</taxon>
        <taxon>Panagrolaimomorpha</taxon>
        <taxon>Panagrolaimoidea</taxon>
        <taxon>Panagrolaimidae</taxon>
        <taxon>Panagrolaimus</taxon>
    </lineage>
</organism>
<evidence type="ECO:0000313" key="2">
    <source>
        <dbReference type="WBParaSite" id="ES5_v2.g22865.t1"/>
    </source>
</evidence>
<sequence length="149" mass="16861">MFYENGMDLNAEQVSSAVSDRKQLAFELFPVVVNRIRYFLNEDPTLYGVIARKSVATITTLDYIKDPTLYGVIARKSVATITTLDYIKGFNDSPIPSFEVDPQRTLRVIRFINNLLLQAGPQEVTAKLKILRDLESLNDFIVTLNASEK</sequence>